<feature type="domain" description="C4-type zinc ribbon" evidence="2">
    <location>
        <begin position="200"/>
        <end position="232"/>
    </location>
</feature>
<sequence length="239" mass="28526">MEQLDLLWNLEIHFNSLESYKYKLEQAMNTSDIRDIADRVKKTENKLVSLRDNLGKYQKKLKENNLILKDYNYQLEEIEKNLYDGTIIDLRQLDYLSKERDKLKALVNSTEIDMLFIMEEIEDIEIDLNNMETSLEEIKKDYKKLRKYYKSLSEELNNKIREEGSIIEDLLNKIDKDLLNRYHQLRENRGNGFGEIKNNVCSGCNILIPTYIVDKLKNNKDIIYCENCGRILYYNKEPN</sequence>
<dbReference type="InterPro" id="IPR003743">
    <property type="entry name" value="Zf-RING_7"/>
</dbReference>
<gene>
    <name evidence="3" type="ORF">KQI42_09485</name>
</gene>
<keyword evidence="4" id="KW-1185">Reference proteome</keyword>
<reference evidence="3 4" key="1">
    <citation type="submission" date="2021-06" db="EMBL/GenBank/DDBJ databases">
        <authorList>
            <person name="Sun Q."/>
            <person name="Li D."/>
        </authorList>
    </citation>
    <scope>NUCLEOTIDE SEQUENCE [LARGE SCALE GENOMIC DNA]</scope>
    <source>
        <strain evidence="3 4">MSJ-40</strain>
    </source>
</reference>
<evidence type="ECO:0000313" key="3">
    <source>
        <dbReference type="EMBL" id="MBU5438240.1"/>
    </source>
</evidence>
<name>A0ABS6E5N7_9FIRM</name>
<keyword evidence="1" id="KW-0175">Coiled coil</keyword>
<feature type="coiled-coil region" evidence="1">
    <location>
        <begin position="33"/>
        <end position="81"/>
    </location>
</feature>
<dbReference type="EMBL" id="JAHLPM010000007">
    <property type="protein sequence ID" value="MBU5438240.1"/>
    <property type="molecule type" value="Genomic_DNA"/>
</dbReference>
<organism evidence="3 4">
    <name type="scientific">Tissierella simiarum</name>
    <dbReference type="NCBI Taxonomy" id="2841534"/>
    <lineage>
        <taxon>Bacteria</taxon>
        <taxon>Bacillati</taxon>
        <taxon>Bacillota</taxon>
        <taxon>Tissierellia</taxon>
        <taxon>Tissierellales</taxon>
        <taxon>Tissierellaceae</taxon>
        <taxon>Tissierella</taxon>
    </lineage>
</organism>
<protein>
    <recommendedName>
        <fullName evidence="2">C4-type zinc ribbon domain-containing protein</fullName>
    </recommendedName>
</protein>
<accession>A0ABS6E5N7</accession>
<dbReference type="RefSeq" id="WP_216519185.1">
    <property type="nucleotide sequence ID" value="NZ_JAHLPM010000007.1"/>
</dbReference>
<dbReference type="Pfam" id="PF02591">
    <property type="entry name" value="Zn_ribbon_9"/>
    <property type="match status" value="1"/>
</dbReference>
<dbReference type="Proteomes" id="UP000749471">
    <property type="component" value="Unassembled WGS sequence"/>
</dbReference>
<evidence type="ECO:0000259" key="2">
    <source>
        <dbReference type="Pfam" id="PF02591"/>
    </source>
</evidence>
<proteinExistence type="predicted"/>
<evidence type="ECO:0000256" key="1">
    <source>
        <dbReference type="SAM" id="Coils"/>
    </source>
</evidence>
<comment type="caution">
    <text evidence="3">The sequence shown here is derived from an EMBL/GenBank/DDBJ whole genome shotgun (WGS) entry which is preliminary data.</text>
</comment>
<evidence type="ECO:0000313" key="4">
    <source>
        <dbReference type="Proteomes" id="UP000749471"/>
    </source>
</evidence>
<feature type="coiled-coil region" evidence="1">
    <location>
        <begin position="121"/>
        <end position="173"/>
    </location>
</feature>